<dbReference type="Gene3D" id="3.10.310.10">
    <property type="entry name" value="Diaminopimelate Epimerase, Chain A, domain 1"/>
    <property type="match status" value="2"/>
</dbReference>
<organism evidence="1 2">
    <name type="scientific">Lithohypha guttulata</name>
    <dbReference type="NCBI Taxonomy" id="1690604"/>
    <lineage>
        <taxon>Eukaryota</taxon>
        <taxon>Fungi</taxon>
        <taxon>Dikarya</taxon>
        <taxon>Ascomycota</taxon>
        <taxon>Pezizomycotina</taxon>
        <taxon>Eurotiomycetes</taxon>
        <taxon>Chaetothyriomycetidae</taxon>
        <taxon>Chaetothyriales</taxon>
        <taxon>Trichomeriaceae</taxon>
        <taxon>Lithohypha</taxon>
    </lineage>
</organism>
<proteinExistence type="predicted"/>
<keyword evidence="2" id="KW-1185">Reference proteome</keyword>
<dbReference type="NCBIfam" id="TIGR00654">
    <property type="entry name" value="PhzF_family"/>
    <property type="match status" value="1"/>
</dbReference>
<evidence type="ECO:0008006" key="3">
    <source>
        <dbReference type="Google" id="ProtNLM"/>
    </source>
</evidence>
<dbReference type="InterPro" id="IPR003719">
    <property type="entry name" value="Phenazine_PhzF-like"/>
</dbReference>
<sequence length="410" mass="45389">MAKRLSYNTLDVFTTQLFTGNQLGLVHVPAGTTLTQPQKQRIAKEFNYSESVFLYERTSDSSAATYDAQIFLPTAEIPFAGHPTIGTAVWIFDNLEKDSDEITINLKAGPVPVKFDRATGTAAATIPHNVRVHSKRIPWGRVVECQPGLASAREPLPDSSVPIASIVSGVSFALVDMTAQPELLANVVITKDDIAEAGDLDEGWQHGLLGNVFYYVKPDQGDGVVRIRQRMMAINLEDPATGAACSALVAYLALQRGGRAERYKFEIEQGVEMGRASVIFVDVVLREDEQGVERIELKGQAVEVMEGSLRVSIAYIKSAKSNWIRTHGYGHVPCIHSCSILPKVPRPLSADIQHHNHVLERTHLGEAFLECYQVCVARHRYRDPEFFDVDKNQSFSGVGGKPAYRWYDSY</sequence>
<reference evidence="1 2" key="1">
    <citation type="submission" date="2023-08" db="EMBL/GenBank/DDBJ databases">
        <title>Black Yeasts Isolated from many extreme environments.</title>
        <authorList>
            <person name="Coleine C."/>
            <person name="Stajich J.E."/>
            <person name="Selbmann L."/>
        </authorList>
    </citation>
    <scope>NUCLEOTIDE SEQUENCE [LARGE SCALE GENOMIC DNA]</scope>
    <source>
        <strain evidence="1 2">CCFEE 5885</strain>
    </source>
</reference>
<protein>
    <recommendedName>
        <fullName evidence="3">Diaminopimelate epimerase-like protein</fullName>
    </recommendedName>
</protein>
<accession>A0ABR0JZT9</accession>
<name>A0ABR0JZT9_9EURO</name>
<dbReference type="PANTHER" id="PTHR13774">
    <property type="entry name" value="PHENAZINE BIOSYNTHESIS PROTEIN"/>
    <property type="match status" value="1"/>
</dbReference>
<comment type="caution">
    <text evidence="1">The sequence shown here is derived from an EMBL/GenBank/DDBJ whole genome shotgun (WGS) entry which is preliminary data.</text>
</comment>
<dbReference type="EMBL" id="JAVRRG010000148">
    <property type="protein sequence ID" value="KAK5080530.1"/>
    <property type="molecule type" value="Genomic_DNA"/>
</dbReference>
<evidence type="ECO:0000313" key="2">
    <source>
        <dbReference type="Proteomes" id="UP001345013"/>
    </source>
</evidence>
<dbReference type="PANTHER" id="PTHR13774:SF32">
    <property type="entry name" value="ANTISENSE-ENHANCING SEQUENCE 1"/>
    <property type="match status" value="1"/>
</dbReference>
<dbReference type="Pfam" id="PF02567">
    <property type="entry name" value="PhzC-PhzF"/>
    <property type="match status" value="1"/>
</dbReference>
<evidence type="ECO:0000313" key="1">
    <source>
        <dbReference type="EMBL" id="KAK5080530.1"/>
    </source>
</evidence>
<gene>
    <name evidence="1" type="ORF">LTR24_008478</name>
</gene>
<dbReference type="Proteomes" id="UP001345013">
    <property type="component" value="Unassembled WGS sequence"/>
</dbReference>
<dbReference type="SUPFAM" id="SSF54506">
    <property type="entry name" value="Diaminopimelate epimerase-like"/>
    <property type="match status" value="1"/>
</dbReference>